<dbReference type="Gene3D" id="1.20.1250.20">
    <property type="entry name" value="MFS general substrate transporter like domains"/>
    <property type="match status" value="1"/>
</dbReference>
<evidence type="ECO:0000313" key="10">
    <source>
        <dbReference type="Proteomes" id="UP000275846"/>
    </source>
</evidence>
<dbReference type="PROSITE" id="PS50850">
    <property type="entry name" value="MFS"/>
    <property type="match status" value="1"/>
</dbReference>
<dbReference type="OrthoDB" id="6770063at2759"/>
<organism evidence="11">
    <name type="scientific">Schistocephalus solidus</name>
    <name type="common">Tapeworm</name>
    <dbReference type="NCBI Taxonomy" id="70667"/>
    <lineage>
        <taxon>Eukaryota</taxon>
        <taxon>Metazoa</taxon>
        <taxon>Spiralia</taxon>
        <taxon>Lophotrochozoa</taxon>
        <taxon>Platyhelminthes</taxon>
        <taxon>Cestoda</taxon>
        <taxon>Eucestoda</taxon>
        <taxon>Diphyllobothriidea</taxon>
        <taxon>Diphyllobothriidae</taxon>
        <taxon>Schistocephalus</taxon>
    </lineage>
</organism>
<feature type="transmembrane region" description="Helical" evidence="7">
    <location>
        <begin position="473"/>
        <end position="495"/>
    </location>
</feature>
<evidence type="ECO:0000256" key="6">
    <source>
        <dbReference type="ARBA" id="ARBA00024338"/>
    </source>
</evidence>
<reference evidence="9 10" key="2">
    <citation type="submission" date="2018-11" db="EMBL/GenBank/DDBJ databases">
        <authorList>
            <consortium name="Pathogen Informatics"/>
        </authorList>
    </citation>
    <scope>NUCLEOTIDE SEQUENCE [LARGE SCALE GENOMIC DNA]</scope>
    <source>
        <strain evidence="9 10">NST_G2</strain>
    </source>
</reference>
<dbReference type="AlphaFoldDB" id="A0A183SI30"/>
<feature type="transmembrane region" description="Helical" evidence="7">
    <location>
        <begin position="236"/>
        <end position="255"/>
    </location>
</feature>
<keyword evidence="10" id="KW-1185">Reference proteome</keyword>
<keyword evidence="3 7" id="KW-0812">Transmembrane</keyword>
<dbReference type="WBParaSite" id="SSLN_0000400401-mRNA-1">
    <property type="protein sequence ID" value="SSLN_0000400401-mRNA-1"/>
    <property type="gene ID" value="SSLN_0000400401"/>
</dbReference>
<evidence type="ECO:0000256" key="5">
    <source>
        <dbReference type="ARBA" id="ARBA00023136"/>
    </source>
</evidence>
<comment type="similarity">
    <text evidence="6">Belongs to the major facilitator superfamily. Spinster (TC 2.A.1.49) family.</text>
</comment>
<accession>A0A183SI30</accession>
<protein>
    <submittedName>
        <fullName evidence="11">MFS domain-containing protein</fullName>
    </submittedName>
</protein>
<keyword evidence="4 7" id="KW-1133">Transmembrane helix</keyword>
<feature type="transmembrane region" description="Helical" evidence="7">
    <location>
        <begin position="205"/>
        <end position="224"/>
    </location>
</feature>
<sequence>MFILSYAFGISCVNSSIIYYPKHFIDLYCIRMTSDESKDHSSCAAVQSSSDSEPLLDDPSAVSQRSRRQDCITVVILFSVNLLNYMDRFTIAGKIRSMAITFAGIPNMIRDYYGIDSKLLGLLQTSFVVSYMSLSPVFGYFGDRWKRKYLIVIGLILWSVVTLASSFVPPNVVLRCLVGVGEASYSTLAPTLLTDLFAEDARTQVLGFFYFAVPVGSGLGFVMGSCIAESLNNWAWALRITPALGLLCILALVFFHQDPPRGRADGASHLHTTSWWADIKTLFMNWCYLLVSFGFTGTCFVLGALSWFAVDFIQAAINARTNNPREADKYNVALFFGICTCFAGLLGVVLGSFLGRKLRVFTSVAEPYVCGGGLLLSAPFIYASLLSPYFNFYLCMFFVFVGQLLICLNWALVADMTMSIVIPTRRATANALQMVLSHSLGDAISPLIIGTIADAQAHSDSLEWHYLGMQRSLFLTVFVCIVAGFLLLLSSWYLVPAKERVHFIIDGKSTSFLQSLT</sequence>
<reference evidence="11" key="1">
    <citation type="submission" date="2016-06" db="UniProtKB">
        <authorList>
            <consortium name="WormBaseParasite"/>
        </authorList>
    </citation>
    <scope>IDENTIFICATION</scope>
</reference>
<dbReference type="GO" id="GO:0016020">
    <property type="term" value="C:membrane"/>
    <property type="evidence" value="ECO:0007669"/>
    <property type="project" value="UniProtKB-SubCell"/>
</dbReference>
<proteinExistence type="inferred from homology"/>
<keyword evidence="2" id="KW-0813">Transport</keyword>
<dbReference type="Proteomes" id="UP000275846">
    <property type="component" value="Unassembled WGS sequence"/>
</dbReference>
<feature type="transmembrane region" description="Helical" evidence="7">
    <location>
        <begin position="121"/>
        <end position="142"/>
    </location>
</feature>
<dbReference type="Pfam" id="PF07690">
    <property type="entry name" value="MFS_1"/>
    <property type="match status" value="1"/>
</dbReference>
<keyword evidence="5 7" id="KW-0472">Membrane</keyword>
<comment type="subcellular location">
    <subcellularLocation>
        <location evidence="1">Membrane</location>
        <topology evidence="1">Multi-pass membrane protein</topology>
    </subcellularLocation>
</comment>
<evidence type="ECO:0000256" key="2">
    <source>
        <dbReference type="ARBA" id="ARBA00022448"/>
    </source>
</evidence>
<dbReference type="CDD" id="cd17328">
    <property type="entry name" value="MFS_spinster_like"/>
    <property type="match status" value="1"/>
</dbReference>
<name>A0A183SI30_SCHSO</name>
<feature type="transmembrane region" description="Helical" evidence="7">
    <location>
        <begin position="286"/>
        <end position="310"/>
    </location>
</feature>
<evidence type="ECO:0000313" key="9">
    <source>
        <dbReference type="EMBL" id="VDL90263.1"/>
    </source>
</evidence>
<evidence type="ECO:0000256" key="4">
    <source>
        <dbReference type="ARBA" id="ARBA00022989"/>
    </source>
</evidence>
<dbReference type="GO" id="GO:0022857">
    <property type="term" value="F:transmembrane transporter activity"/>
    <property type="evidence" value="ECO:0007669"/>
    <property type="project" value="InterPro"/>
</dbReference>
<evidence type="ECO:0000256" key="3">
    <source>
        <dbReference type="ARBA" id="ARBA00022692"/>
    </source>
</evidence>
<dbReference type="InterPro" id="IPR036259">
    <property type="entry name" value="MFS_trans_sf"/>
</dbReference>
<evidence type="ECO:0000259" key="8">
    <source>
        <dbReference type="PROSITE" id="PS50850"/>
    </source>
</evidence>
<feature type="transmembrane region" description="Helical" evidence="7">
    <location>
        <begin position="391"/>
        <end position="413"/>
    </location>
</feature>
<evidence type="ECO:0000313" key="11">
    <source>
        <dbReference type="WBParaSite" id="SSLN_0000400401-mRNA-1"/>
    </source>
</evidence>
<dbReference type="STRING" id="70667.A0A183SI30"/>
<feature type="transmembrane region" description="Helical" evidence="7">
    <location>
        <begin position="149"/>
        <end position="166"/>
    </location>
</feature>
<gene>
    <name evidence="9" type="ORF">SSLN_LOCUS3878</name>
</gene>
<evidence type="ECO:0000256" key="1">
    <source>
        <dbReference type="ARBA" id="ARBA00004141"/>
    </source>
</evidence>
<dbReference type="InterPro" id="IPR020846">
    <property type="entry name" value="MFS_dom"/>
</dbReference>
<dbReference type="EMBL" id="UYSU01032677">
    <property type="protein sequence ID" value="VDL90263.1"/>
    <property type="molecule type" value="Genomic_DNA"/>
</dbReference>
<dbReference type="PANTHER" id="PTHR23505:SF79">
    <property type="entry name" value="PROTEIN SPINSTER"/>
    <property type="match status" value="1"/>
</dbReference>
<feature type="transmembrane region" description="Helical" evidence="7">
    <location>
        <begin position="330"/>
        <end position="355"/>
    </location>
</feature>
<dbReference type="SUPFAM" id="SSF103473">
    <property type="entry name" value="MFS general substrate transporter"/>
    <property type="match status" value="1"/>
</dbReference>
<dbReference type="PANTHER" id="PTHR23505">
    <property type="entry name" value="SPINSTER"/>
    <property type="match status" value="1"/>
</dbReference>
<feature type="transmembrane region" description="Helical" evidence="7">
    <location>
        <begin position="367"/>
        <end position="385"/>
    </location>
</feature>
<evidence type="ECO:0000256" key="7">
    <source>
        <dbReference type="SAM" id="Phobius"/>
    </source>
</evidence>
<dbReference type="InterPro" id="IPR044770">
    <property type="entry name" value="MFS_spinster-like"/>
</dbReference>
<feature type="domain" description="Major facilitator superfamily (MFS) profile" evidence="8">
    <location>
        <begin position="73"/>
        <end position="499"/>
    </location>
</feature>
<dbReference type="InterPro" id="IPR011701">
    <property type="entry name" value="MFS"/>
</dbReference>